<feature type="domain" description="GGDEF" evidence="2">
    <location>
        <begin position="229"/>
        <end position="354"/>
    </location>
</feature>
<name>A0A1S1LPK0_MYCCH</name>
<dbReference type="InterPro" id="IPR050469">
    <property type="entry name" value="Diguanylate_Cyclase"/>
</dbReference>
<comment type="caution">
    <text evidence="3">The sequence shown here is derived from an EMBL/GenBank/DDBJ whole genome shotgun (WGS) entry which is preliminary data.</text>
</comment>
<dbReference type="GO" id="GO:1902201">
    <property type="term" value="P:negative regulation of bacterial-type flagellum-dependent cell motility"/>
    <property type="evidence" value="ECO:0007669"/>
    <property type="project" value="TreeGrafter"/>
</dbReference>
<evidence type="ECO:0000256" key="1">
    <source>
        <dbReference type="SAM" id="Phobius"/>
    </source>
</evidence>
<dbReference type="CDD" id="cd01949">
    <property type="entry name" value="GGDEF"/>
    <property type="match status" value="1"/>
</dbReference>
<dbReference type="SMART" id="SM00267">
    <property type="entry name" value="GGDEF"/>
    <property type="match status" value="1"/>
</dbReference>
<gene>
    <name evidence="3" type="ORF">BKG82_03895</name>
</gene>
<dbReference type="RefSeq" id="WP_057968472.1">
    <property type="nucleotide sequence ID" value="NZ_MLII01000028.1"/>
</dbReference>
<dbReference type="InterPro" id="IPR000160">
    <property type="entry name" value="GGDEF_dom"/>
</dbReference>
<evidence type="ECO:0000313" key="4">
    <source>
        <dbReference type="Proteomes" id="UP000180043"/>
    </source>
</evidence>
<protein>
    <submittedName>
        <fullName evidence="3">GGDEF domain-containing protein</fullName>
    </submittedName>
</protein>
<evidence type="ECO:0000313" key="3">
    <source>
        <dbReference type="EMBL" id="OHU59706.1"/>
    </source>
</evidence>
<proteinExistence type="predicted"/>
<feature type="transmembrane region" description="Helical" evidence="1">
    <location>
        <begin position="31"/>
        <end position="50"/>
    </location>
</feature>
<evidence type="ECO:0000259" key="2">
    <source>
        <dbReference type="PROSITE" id="PS50887"/>
    </source>
</evidence>
<dbReference type="PROSITE" id="PS50887">
    <property type="entry name" value="GGDEF"/>
    <property type="match status" value="1"/>
</dbReference>
<accession>A0A1S1LPK0</accession>
<dbReference type="GO" id="GO:0005886">
    <property type="term" value="C:plasma membrane"/>
    <property type="evidence" value="ECO:0007669"/>
    <property type="project" value="TreeGrafter"/>
</dbReference>
<dbReference type="PANTHER" id="PTHR45138:SF9">
    <property type="entry name" value="DIGUANYLATE CYCLASE DGCM-RELATED"/>
    <property type="match status" value="1"/>
</dbReference>
<feature type="transmembrane region" description="Helical" evidence="1">
    <location>
        <begin position="87"/>
        <end position="107"/>
    </location>
</feature>
<sequence>MQNRQQLEPGFQYLLVTDALRGAGQLRQLKVGIGVLCFSIVLFAGATQFIPLGPQGVWPRSIQAIAAVVAVIVGLCWIMFPWPSRRGMVAFVIWADVTLAIAAATFSDPTARLSAVVYLSLVGLLPTFFLGRRALVIHCGFALALFGVLVTMNILVDGATWSSQFTYGAPALAAVVLMPAIIQVVLEGGRDSILAAAVSANRDPLTGLLNRRGVTTAIDLLHQDRIDAVNVVVVLMDVDGLKELNDTRGHGAGDEILKAVAAMLTARTRVGEIAARIGGDEFLVVAFPGRAEDIESTVRRVSTPRAGIDSWSVSVGAAWQSRTGGGIDLDSLVQQADYELYKVKSSRGMLDPQH</sequence>
<dbReference type="AlphaFoldDB" id="A0A1S1LPK0"/>
<dbReference type="SUPFAM" id="SSF55073">
    <property type="entry name" value="Nucleotide cyclase"/>
    <property type="match status" value="1"/>
</dbReference>
<dbReference type="InterPro" id="IPR043128">
    <property type="entry name" value="Rev_trsase/Diguanyl_cyclase"/>
</dbReference>
<dbReference type="PANTHER" id="PTHR45138">
    <property type="entry name" value="REGULATORY COMPONENTS OF SENSORY TRANSDUCTION SYSTEM"/>
    <property type="match status" value="1"/>
</dbReference>
<dbReference type="NCBIfam" id="TIGR00254">
    <property type="entry name" value="GGDEF"/>
    <property type="match status" value="1"/>
</dbReference>
<keyword evidence="1" id="KW-1133">Transmembrane helix</keyword>
<dbReference type="Pfam" id="PF00990">
    <property type="entry name" value="GGDEF"/>
    <property type="match status" value="1"/>
</dbReference>
<keyword evidence="1" id="KW-0472">Membrane</keyword>
<feature type="transmembrane region" description="Helical" evidence="1">
    <location>
        <begin position="62"/>
        <end position="80"/>
    </location>
</feature>
<dbReference type="EMBL" id="MLIQ01000011">
    <property type="protein sequence ID" value="OHU59706.1"/>
    <property type="molecule type" value="Genomic_DNA"/>
</dbReference>
<feature type="transmembrane region" description="Helical" evidence="1">
    <location>
        <begin position="167"/>
        <end position="186"/>
    </location>
</feature>
<dbReference type="GO" id="GO:0043709">
    <property type="term" value="P:cell adhesion involved in single-species biofilm formation"/>
    <property type="evidence" value="ECO:0007669"/>
    <property type="project" value="TreeGrafter"/>
</dbReference>
<dbReference type="GO" id="GO:0052621">
    <property type="term" value="F:diguanylate cyclase activity"/>
    <property type="evidence" value="ECO:0007669"/>
    <property type="project" value="TreeGrafter"/>
</dbReference>
<dbReference type="Gene3D" id="3.30.70.270">
    <property type="match status" value="1"/>
</dbReference>
<dbReference type="Proteomes" id="UP000180043">
    <property type="component" value="Unassembled WGS sequence"/>
</dbReference>
<reference evidence="3 4" key="1">
    <citation type="submission" date="2016-10" db="EMBL/GenBank/DDBJ databases">
        <title>Evaluation of Human, Veterinary and Environmental Mycobacterium chelonae Isolates by Core Genome Phylogenomic Analysis, Targeted Gene Comparison, and Anti-microbial Susceptibility Patterns: A Tale of Mistaken Identities.</title>
        <authorList>
            <person name="Fogelson S.B."/>
            <person name="Camus A.C."/>
            <person name="Lorenz W."/>
            <person name="Vasireddy R."/>
            <person name="Vasireddy S."/>
            <person name="Smith T."/>
            <person name="Brown-Elliott B.A."/>
            <person name="Wallace R.J.Jr."/>
            <person name="Hasan N.A."/>
            <person name="Reischl U."/>
            <person name="Sanchez S."/>
        </authorList>
    </citation>
    <scope>NUCLEOTIDE SEQUENCE [LARGE SCALE GENOMIC DNA]</scope>
    <source>
        <strain evidence="3 4">15515</strain>
    </source>
</reference>
<dbReference type="InterPro" id="IPR029787">
    <property type="entry name" value="Nucleotide_cyclase"/>
</dbReference>
<keyword evidence="1" id="KW-0812">Transmembrane</keyword>
<feature type="transmembrane region" description="Helical" evidence="1">
    <location>
        <begin position="113"/>
        <end position="130"/>
    </location>
</feature>
<feature type="transmembrane region" description="Helical" evidence="1">
    <location>
        <begin position="135"/>
        <end position="155"/>
    </location>
</feature>
<organism evidence="3 4">
    <name type="scientific">Mycobacteroides chelonae</name>
    <name type="common">Mycobacterium chelonae</name>
    <dbReference type="NCBI Taxonomy" id="1774"/>
    <lineage>
        <taxon>Bacteria</taxon>
        <taxon>Bacillati</taxon>
        <taxon>Actinomycetota</taxon>
        <taxon>Actinomycetes</taxon>
        <taxon>Mycobacteriales</taxon>
        <taxon>Mycobacteriaceae</taxon>
        <taxon>Mycobacteroides</taxon>
    </lineage>
</organism>